<dbReference type="SMART" id="SM00236">
    <property type="entry name" value="fCBD"/>
    <property type="match status" value="1"/>
</dbReference>
<keyword evidence="1 3" id="KW-0732">Signal</keyword>
<dbReference type="Proteomes" id="UP000664132">
    <property type="component" value="Unassembled WGS sequence"/>
</dbReference>
<accession>A0A8H7WA13</accession>
<dbReference type="InterPro" id="IPR000254">
    <property type="entry name" value="CBD"/>
</dbReference>
<dbReference type="GO" id="GO:0005576">
    <property type="term" value="C:extracellular region"/>
    <property type="evidence" value="ECO:0007669"/>
    <property type="project" value="InterPro"/>
</dbReference>
<feature type="compositionally biased region" description="Gly residues" evidence="2">
    <location>
        <begin position="120"/>
        <end position="131"/>
    </location>
</feature>
<feature type="chain" id="PRO_5034112525" description="CBM1 domain-containing protein" evidence="3">
    <location>
        <begin position="19"/>
        <end position="531"/>
    </location>
</feature>
<feature type="signal peptide" evidence="3">
    <location>
        <begin position="1"/>
        <end position="18"/>
    </location>
</feature>
<evidence type="ECO:0000256" key="3">
    <source>
        <dbReference type="SAM" id="SignalP"/>
    </source>
</evidence>
<feature type="compositionally biased region" description="Polar residues" evidence="2">
    <location>
        <begin position="276"/>
        <end position="293"/>
    </location>
</feature>
<dbReference type="InterPro" id="IPR035971">
    <property type="entry name" value="CBD_sf"/>
</dbReference>
<dbReference type="PROSITE" id="PS00562">
    <property type="entry name" value="CBM1_1"/>
    <property type="match status" value="1"/>
</dbReference>
<evidence type="ECO:0000313" key="6">
    <source>
        <dbReference type="Proteomes" id="UP000664132"/>
    </source>
</evidence>
<dbReference type="GO" id="GO:0005975">
    <property type="term" value="P:carbohydrate metabolic process"/>
    <property type="evidence" value="ECO:0007669"/>
    <property type="project" value="InterPro"/>
</dbReference>
<feature type="domain" description="CBM1" evidence="4">
    <location>
        <begin position="490"/>
        <end position="526"/>
    </location>
</feature>
<proteinExistence type="predicted"/>
<dbReference type="Pfam" id="PF00734">
    <property type="entry name" value="CBM_1"/>
    <property type="match status" value="1"/>
</dbReference>
<name>A0A8H7WA13_9HELO</name>
<dbReference type="SUPFAM" id="SSF57180">
    <property type="entry name" value="Cellulose-binding domain"/>
    <property type="match status" value="1"/>
</dbReference>
<evidence type="ECO:0000256" key="1">
    <source>
        <dbReference type="ARBA" id="ARBA00022729"/>
    </source>
</evidence>
<dbReference type="GO" id="GO:0030248">
    <property type="term" value="F:cellulose binding"/>
    <property type="evidence" value="ECO:0007669"/>
    <property type="project" value="InterPro"/>
</dbReference>
<dbReference type="PROSITE" id="PS51164">
    <property type="entry name" value="CBM1_2"/>
    <property type="match status" value="1"/>
</dbReference>
<comment type="caution">
    <text evidence="5">The sequence shown here is derived from an EMBL/GenBank/DDBJ whole genome shotgun (WGS) entry which is preliminary data.</text>
</comment>
<gene>
    <name evidence="5" type="ORF">IFR04_005336</name>
</gene>
<evidence type="ECO:0000313" key="5">
    <source>
        <dbReference type="EMBL" id="KAG4421497.1"/>
    </source>
</evidence>
<dbReference type="OrthoDB" id="2151161at2759"/>
<sequence length="531" mass="53792">MRYHTLFYASLLPTTVFAQSSVPVPSGVAHHSVVPSNVTANTLSLNLKKHQPTGFSTGLPTQQSTNVTGVHIATSYDGSKHSSPTRTPHGPETKPIGALYVNQTATHAGPTETGGVAHSGTGGSAGFGKPTGTGSNPSAYSVEPALSSTGRIPIPVTKGSSPHFINSTVAVSPFQSSTGYPPHAGTGASSGFAMPTGSGNVRPTGASSGFAKPTHHTVANTSTSTSTSARLPFTQGNGFHFANSTSALAGATGTGASGYVKPTKTRIISAFPTASGHPSYSTPSQHQSNSTSAHAAFPTAPFPTGAYSSGIFSTMTSTAMVIPTSSGHLPYTKSTGFVFSNRTSTVLATGIEPMSSNPLATALLSTVILSTGSPIGIISSGTAPAYSKPTTALLVNFTSSVVPSGSYSVAATSLLVTATESSSSVPTFPISSTQPANSTTIAKIYPSTGAAISTAAPFPTTMITKASPTSVIASTGFVASTSNQASPSHVTIPQYYQCGGINFKGTGVCAKGSLCKKWNPYYHQCVDERYA</sequence>
<protein>
    <recommendedName>
        <fullName evidence="4">CBM1 domain-containing protein</fullName>
    </recommendedName>
</protein>
<feature type="region of interest" description="Disordered" evidence="2">
    <location>
        <begin position="107"/>
        <end position="138"/>
    </location>
</feature>
<evidence type="ECO:0000256" key="2">
    <source>
        <dbReference type="SAM" id="MobiDB-lite"/>
    </source>
</evidence>
<feature type="region of interest" description="Disordered" evidence="2">
    <location>
        <begin position="271"/>
        <end position="295"/>
    </location>
</feature>
<dbReference type="EMBL" id="JAFJYH010000064">
    <property type="protein sequence ID" value="KAG4421497.1"/>
    <property type="molecule type" value="Genomic_DNA"/>
</dbReference>
<organism evidence="5 6">
    <name type="scientific">Cadophora malorum</name>
    <dbReference type="NCBI Taxonomy" id="108018"/>
    <lineage>
        <taxon>Eukaryota</taxon>
        <taxon>Fungi</taxon>
        <taxon>Dikarya</taxon>
        <taxon>Ascomycota</taxon>
        <taxon>Pezizomycotina</taxon>
        <taxon>Leotiomycetes</taxon>
        <taxon>Helotiales</taxon>
        <taxon>Ploettnerulaceae</taxon>
        <taxon>Cadophora</taxon>
    </lineage>
</organism>
<reference evidence="5" key="1">
    <citation type="submission" date="2021-02" db="EMBL/GenBank/DDBJ databases">
        <title>Genome sequence Cadophora malorum strain M34.</title>
        <authorList>
            <person name="Stefanovic E."/>
            <person name="Vu D."/>
            <person name="Scully C."/>
            <person name="Dijksterhuis J."/>
            <person name="Roader J."/>
            <person name="Houbraken J."/>
        </authorList>
    </citation>
    <scope>NUCLEOTIDE SEQUENCE</scope>
    <source>
        <strain evidence="5">M34</strain>
    </source>
</reference>
<keyword evidence="6" id="KW-1185">Reference proteome</keyword>
<dbReference type="AlphaFoldDB" id="A0A8H7WA13"/>
<evidence type="ECO:0000259" key="4">
    <source>
        <dbReference type="PROSITE" id="PS51164"/>
    </source>
</evidence>